<dbReference type="Gene3D" id="3.30.450.20">
    <property type="entry name" value="PAS domain"/>
    <property type="match status" value="1"/>
</dbReference>
<gene>
    <name evidence="2" type="ORF">O3P69_011455</name>
</gene>
<dbReference type="Proteomes" id="UP001487740">
    <property type="component" value="Unassembled WGS sequence"/>
</dbReference>
<dbReference type="AlphaFoldDB" id="A0AAW0T5Q4"/>
<keyword evidence="3" id="KW-1185">Reference proteome</keyword>
<comment type="caution">
    <text evidence="2">The sequence shown here is derived from an EMBL/GenBank/DDBJ whole genome shotgun (WGS) entry which is preliminary data.</text>
</comment>
<evidence type="ECO:0000313" key="3">
    <source>
        <dbReference type="Proteomes" id="UP001487740"/>
    </source>
</evidence>
<dbReference type="GO" id="GO:0005891">
    <property type="term" value="C:voltage-gated calcium channel complex"/>
    <property type="evidence" value="ECO:0007669"/>
    <property type="project" value="TreeGrafter"/>
</dbReference>
<dbReference type="InterPro" id="IPR051173">
    <property type="entry name" value="Ca_channel_alpha-2/delta"/>
</dbReference>
<sequence length="1062" mass="120221">MFLNLIFTALLLPLGGTNGEIEVPWWNIRKFLSEAVNTGLGVDRLQADFETGFKWNSEEIDGEARLEKMIKMVSTDLKRSIDVVKNIKRAIEQEYETWTNREVTTNGCCVAEDHSRGCALGSTWNRDKPLYAYFTPSSVVLEMVHDIKKYPENTSRYFAFTDGSLYTYPPLPKNSITCEDYDPRTRYFYTQCKSPEPRDVVVVVHNCQRVQPLLKKIVMDIIDGLSLMDRVGLCLPGTDGCQSGPFGDENTATDSSWPGSDIPLSRQPFLGQMLSTNNKNKKELVKHLNSWPKGPVITFPSHSAAVDAGLQFLNSSSNHSFSLLAGVRHKVLVYVTTEEAWEEDPSGNEKLQEAYLNGTFVVVYLIKERERTVVQGGTTVQDGETTVVQEGEGRNMQEGETTVVQEVEAINVQEGETVVVQEVEVRNKQEGKTVVQEERQNNATFEMVRLSINSSFVDAKNKLPSFGQNKNQPVITIPYWDAFGMGYIITVCMPLVFKEEFVGAACDDVYVVNLLADITIHDIENAYVFVINSLGITLMHPLLPSPHSVTQDPATVTIDKLEQHMDSYSILKKIISEETGKEDREKGVLVEALGWPADSPLPNAVRGKSANLRFLWGPITQTDLTLVLVLPLTNGKVVSTRYTCFNTTMCEVKNFHYHKPKPGDTSRSFCRYLGTQVDYDEGFVKLAPDCFNDMLGYLRGEDNESISQIYSIFNGTHSFNKLLRTNLKPSVRLAEEAVRVWKDLGKARDYIAAQYMGTSDGVFISFPGTEFNSTYDHRSRPWYQMTISSLNGDHLSMTTPRCSRYKSNMVYTLARSLRSHQGTPLAVVAGDFTFHYIRRLFLEQVPDCSQYMCLLVDQMGYVVFTTDWSLNMDFKCGNKNGITAAHVTKLVPDIARDMIGSKLLRRRGCHSYEQDITFYYWWLSMRGHRTLHKGDTYEVHKIPFSNLYFVIQKQGQGQGTCRCSAKQEDGLRECHNTCKMECECPCKGGPLTKPCHNATYTDIHSSRWSLPACKPSNPSHPFASNIMQMEQELEYCHKCNDEKEMSCKEPHCEWKDNQCMNI</sequence>
<dbReference type="PANTHER" id="PTHR10166">
    <property type="entry name" value="VOLTAGE-DEPENDENT CALCIUM CHANNEL SUBUNIT ALPHA-2/DELTA-RELATED"/>
    <property type="match status" value="1"/>
</dbReference>
<keyword evidence="1" id="KW-0732">Signal</keyword>
<evidence type="ECO:0000256" key="1">
    <source>
        <dbReference type="SAM" id="SignalP"/>
    </source>
</evidence>
<dbReference type="PANTHER" id="PTHR10166:SF66">
    <property type="entry name" value="VWFA AND CACHE DOMAIN-CONTAINING PROTEIN CG16868"/>
    <property type="match status" value="1"/>
</dbReference>
<proteinExistence type="predicted"/>
<reference evidence="2 3" key="1">
    <citation type="submission" date="2023-03" db="EMBL/GenBank/DDBJ databases">
        <title>High-quality genome of Scylla paramamosain provides insights in environmental adaptation.</title>
        <authorList>
            <person name="Zhang L."/>
        </authorList>
    </citation>
    <scope>NUCLEOTIDE SEQUENCE [LARGE SCALE GENOMIC DNA]</scope>
    <source>
        <strain evidence="2">LZ_2023a</strain>
        <tissue evidence="2">Muscle</tissue>
    </source>
</reference>
<feature type="chain" id="PRO_5043866872" evidence="1">
    <location>
        <begin position="20"/>
        <end position="1062"/>
    </location>
</feature>
<dbReference type="EMBL" id="JARAKH010000038">
    <property type="protein sequence ID" value="KAK8382900.1"/>
    <property type="molecule type" value="Genomic_DNA"/>
</dbReference>
<dbReference type="GO" id="GO:0005245">
    <property type="term" value="F:voltage-gated calcium channel activity"/>
    <property type="evidence" value="ECO:0007669"/>
    <property type="project" value="TreeGrafter"/>
</dbReference>
<name>A0AAW0T5Q4_SCYPA</name>
<protein>
    <submittedName>
        <fullName evidence="2">Uncharacterized protein</fullName>
    </submittedName>
</protein>
<dbReference type="SUPFAM" id="SSF103190">
    <property type="entry name" value="Sensory domain-like"/>
    <property type="match status" value="1"/>
</dbReference>
<evidence type="ECO:0000313" key="2">
    <source>
        <dbReference type="EMBL" id="KAK8382900.1"/>
    </source>
</evidence>
<dbReference type="CDD" id="cd18773">
    <property type="entry name" value="PDC1_HK_sensor"/>
    <property type="match status" value="1"/>
</dbReference>
<feature type="signal peptide" evidence="1">
    <location>
        <begin position="1"/>
        <end position="19"/>
    </location>
</feature>
<dbReference type="InterPro" id="IPR029151">
    <property type="entry name" value="Sensor-like_sf"/>
</dbReference>
<organism evidence="2 3">
    <name type="scientific">Scylla paramamosain</name>
    <name type="common">Mud crab</name>
    <dbReference type="NCBI Taxonomy" id="85552"/>
    <lineage>
        <taxon>Eukaryota</taxon>
        <taxon>Metazoa</taxon>
        <taxon>Ecdysozoa</taxon>
        <taxon>Arthropoda</taxon>
        <taxon>Crustacea</taxon>
        <taxon>Multicrustacea</taxon>
        <taxon>Malacostraca</taxon>
        <taxon>Eumalacostraca</taxon>
        <taxon>Eucarida</taxon>
        <taxon>Decapoda</taxon>
        <taxon>Pleocyemata</taxon>
        <taxon>Brachyura</taxon>
        <taxon>Eubrachyura</taxon>
        <taxon>Portunoidea</taxon>
        <taxon>Portunidae</taxon>
        <taxon>Portuninae</taxon>
        <taxon>Scylla</taxon>
    </lineage>
</organism>
<accession>A0AAW0T5Q4</accession>